<evidence type="ECO:0000259" key="9">
    <source>
        <dbReference type="Pfam" id="PF00912"/>
    </source>
</evidence>
<keyword evidence="5" id="KW-0808">Transferase</keyword>
<evidence type="ECO:0000256" key="2">
    <source>
        <dbReference type="ARBA" id="ARBA00022645"/>
    </source>
</evidence>
<dbReference type="InterPro" id="IPR036950">
    <property type="entry name" value="PBP_transglycosylase"/>
</dbReference>
<organism evidence="10 11">
    <name type="scientific">Budvicia aquatica</name>
    <dbReference type="NCBI Taxonomy" id="82979"/>
    <lineage>
        <taxon>Bacteria</taxon>
        <taxon>Pseudomonadati</taxon>
        <taxon>Pseudomonadota</taxon>
        <taxon>Gammaproteobacteria</taxon>
        <taxon>Enterobacterales</taxon>
        <taxon>Budviciaceae</taxon>
        <taxon>Budvicia</taxon>
    </lineage>
</organism>
<comment type="pathway">
    <text evidence="1">Cell wall biogenesis; peptidoglycan biosynthesis.</text>
</comment>
<keyword evidence="2" id="KW-0121">Carboxypeptidase</keyword>
<dbReference type="FunFam" id="1.10.3810.10:FF:000006">
    <property type="entry name" value="Penicillin-binding protein 1C"/>
    <property type="match status" value="1"/>
</dbReference>
<dbReference type="SUPFAM" id="SSF53955">
    <property type="entry name" value="Lysozyme-like"/>
    <property type="match status" value="1"/>
</dbReference>
<dbReference type="SUPFAM" id="SSF56601">
    <property type="entry name" value="beta-lactamase/transpeptidase-like"/>
    <property type="match status" value="1"/>
</dbReference>
<name>A0A485A6F6_9GAMM</name>
<keyword evidence="6" id="KW-0511">Multifunctional enzyme</keyword>
<evidence type="ECO:0000256" key="5">
    <source>
        <dbReference type="ARBA" id="ARBA00022679"/>
    </source>
</evidence>
<evidence type="ECO:0000256" key="4">
    <source>
        <dbReference type="ARBA" id="ARBA00022676"/>
    </source>
</evidence>
<evidence type="ECO:0000256" key="7">
    <source>
        <dbReference type="ARBA" id="ARBA00044770"/>
    </source>
</evidence>
<dbReference type="GO" id="GO:0009252">
    <property type="term" value="P:peptidoglycan biosynthetic process"/>
    <property type="evidence" value="ECO:0007669"/>
    <property type="project" value="TreeGrafter"/>
</dbReference>
<evidence type="ECO:0000313" key="11">
    <source>
        <dbReference type="Proteomes" id="UP000373449"/>
    </source>
</evidence>
<evidence type="ECO:0000256" key="3">
    <source>
        <dbReference type="ARBA" id="ARBA00022670"/>
    </source>
</evidence>
<evidence type="ECO:0000256" key="6">
    <source>
        <dbReference type="ARBA" id="ARBA00023268"/>
    </source>
</evidence>
<dbReference type="GO" id="GO:0008955">
    <property type="term" value="F:peptidoglycan glycosyltransferase activity"/>
    <property type="evidence" value="ECO:0007669"/>
    <property type="project" value="UniProtKB-EC"/>
</dbReference>
<dbReference type="Pfam" id="PF00912">
    <property type="entry name" value="Transgly"/>
    <property type="match status" value="1"/>
</dbReference>
<keyword evidence="3" id="KW-0378">Hydrolase</keyword>
<dbReference type="AlphaFoldDB" id="A0A485A6F6"/>
<gene>
    <name evidence="10" type="primary">mrcA_3</name>
    <name evidence="10" type="ORF">NCTC12282_06218</name>
</gene>
<sequence>MVGIIAAGLWGADKIWPLPDTNVQTARVVVADDGTPLWRFADAEGVWRYSVSLDQVSPYYIEALLTYEDRWFYEHPGINPLSIGRALWQNLTNQRIVSGGSTLSMQVARLIEPHDRTLTGKLRQVFRTLQLEWHYSKDQILTLYINRAPYGGTLQGIGAASWAYLDKPPSELTRAESALLAVLPQAPSRLRPDRYPERAQLARDKVLSRLAEYGVWSEQQVEEIKEETVWLAGRQAPQLAPLLARRMLSESKSDVIETTIDASLQRRLEDMTMGWKSQLPENTSMGILVVEHSTMAVKAYIGSVDLNDVSRFGHVDMITGVALSGLYVKTICLWNGVG</sequence>
<keyword evidence="3" id="KW-0645">Protease</keyword>
<dbReference type="GO" id="GO:0030288">
    <property type="term" value="C:outer membrane-bounded periplasmic space"/>
    <property type="evidence" value="ECO:0007669"/>
    <property type="project" value="TreeGrafter"/>
</dbReference>
<proteinExistence type="predicted"/>
<dbReference type="GO" id="GO:0004180">
    <property type="term" value="F:carboxypeptidase activity"/>
    <property type="evidence" value="ECO:0007669"/>
    <property type="project" value="UniProtKB-KW"/>
</dbReference>
<dbReference type="Proteomes" id="UP000373449">
    <property type="component" value="Unassembled WGS sequence"/>
</dbReference>
<dbReference type="EMBL" id="CAADJA010000002">
    <property type="protein sequence ID" value="VFS53009.1"/>
    <property type="molecule type" value="Genomic_DNA"/>
</dbReference>
<dbReference type="InterPro" id="IPR050396">
    <property type="entry name" value="Glycosyltr_51/Transpeptidase"/>
</dbReference>
<evidence type="ECO:0000256" key="1">
    <source>
        <dbReference type="ARBA" id="ARBA00004752"/>
    </source>
</evidence>
<keyword evidence="4" id="KW-0328">Glycosyltransferase</keyword>
<dbReference type="InterPro" id="IPR012338">
    <property type="entry name" value="Beta-lactam/transpept-like"/>
</dbReference>
<evidence type="ECO:0000313" key="10">
    <source>
        <dbReference type="EMBL" id="VFS53009.1"/>
    </source>
</evidence>
<dbReference type="InterPro" id="IPR023346">
    <property type="entry name" value="Lysozyme-like_dom_sf"/>
</dbReference>
<evidence type="ECO:0000256" key="8">
    <source>
        <dbReference type="ARBA" id="ARBA00049902"/>
    </source>
</evidence>
<accession>A0A485A6F6</accession>
<dbReference type="Gene3D" id="1.10.3810.10">
    <property type="entry name" value="Biosynthetic peptidoglycan transglycosylase-like"/>
    <property type="match status" value="1"/>
</dbReference>
<dbReference type="EC" id="2.4.99.28" evidence="7"/>
<dbReference type="PANTHER" id="PTHR32282">
    <property type="entry name" value="BINDING PROTEIN TRANSPEPTIDASE, PUTATIVE-RELATED"/>
    <property type="match status" value="1"/>
</dbReference>
<dbReference type="InterPro" id="IPR001264">
    <property type="entry name" value="Glyco_trans_51"/>
</dbReference>
<dbReference type="GO" id="GO:0006508">
    <property type="term" value="P:proteolysis"/>
    <property type="evidence" value="ECO:0007669"/>
    <property type="project" value="UniProtKB-KW"/>
</dbReference>
<reference evidence="10 11" key="1">
    <citation type="submission" date="2019-03" db="EMBL/GenBank/DDBJ databases">
        <authorList>
            <consortium name="Pathogen Informatics"/>
        </authorList>
    </citation>
    <scope>NUCLEOTIDE SEQUENCE [LARGE SCALE GENOMIC DNA]</scope>
    <source>
        <strain evidence="10 11">NCTC12282</strain>
    </source>
</reference>
<dbReference type="PANTHER" id="PTHR32282:SF15">
    <property type="entry name" value="PENICILLIN-BINDING PROTEIN 1C"/>
    <property type="match status" value="1"/>
</dbReference>
<protein>
    <recommendedName>
        <fullName evidence="7">peptidoglycan glycosyltransferase</fullName>
        <ecNumber evidence="7">2.4.99.28</ecNumber>
    </recommendedName>
</protein>
<comment type="catalytic activity">
    <reaction evidence="8">
        <text>[GlcNAc-(1-&gt;4)-Mur2Ac(oyl-L-Ala-gamma-D-Glu-L-Lys-D-Ala-D-Ala)](n)-di-trans,octa-cis-undecaprenyl diphosphate + beta-D-GlcNAc-(1-&gt;4)-Mur2Ac(oyl-L-Ala-gamma-D-Glu-L-Lys-D-Ala-D-Ala)-di-trans,octa-cis-undecaprenyl diphosphate = [GlcNAc-(1-&gt;4)-Mur2Ac(oyl-L-Ala-gamma-D-Glu-L-Lys-D-Ala-D-Ala)](n+1)-di-trans,octa-cis-undecaprenyl diphosphate + di-trans,octa-cis-undecaprenyl diphosphate + H(+)</text>
        <dbReference type="Rhea" id="RHEA:23708"/>
        <dbReference type="Rhea" id="RHEA-COMP:9602"/>
        <dbReference type="Rhea" id="RHEA-COMP:9603"/>
        <dbReference type="ChEBI" id="CHEBI:15378"/>
        <dbReference type="ChEBI" id="CHEBI:58405"/>
        <dbReference type="ChEBI" id="CHEBI:60033"/>
        <dbReference type="ChEBI" id="CHEBI:78435"/>
        <dbReference type="EC" id="2.4.99.28"/>
    </reaction>
</comment>
<feature type="domain" description="Glycosyl transferase family 51" evidence="9">
    <location>
        <begin position="44"/>
        <end position="210"/>
    </location>
</feature>